<dbReference type="EMBL" id="AYEU01000006">
    <property type="protein sequence ID" value="ESK51050.1"/>
    <property type="molecule type" value="Genomic_DNA"/>
</dbReference>
<dbReference type="Proteomes" id="UP000018418">
    <property type="component" value="Unassembled WGS sequence"/>
</dbReference>
<organism evidence="6 7">
    <name type="scientific">Acinetobacter brisouii CIP 110357</name>
    <dbReference type="NCBI Taxonomy" id="1341683"/>
    <lineage>
        <taxon>Bacteria</taxon>
        <taxon>Pseudomonadati</taxon>
        <taxon>Pseudomonadota</taxon>
        <taxon>Gammaproteobacteria</taxon>
        <taxon>Moraxellales</taxon>
        <taxon>Moraxellaceae</taxon>
        <taxon>Acinetobacter</taxon>
    </lineage>
</organism>
<evidence type="ECO:0000256" key="2">
    <source>
        <dbReference type="ARBA" id="ARBA00022963"/>
    </source>
</evidence>
<evidence type="ECO:0000256" key="3">
    <source>
        <dbReference type="ARBA" id="ARBA00023098"/>
    </source>
</evidence>
<dbReference type="InterPro" id="IPR016035">
    <property type="entry name" value="Acyl_Trfase/lysoPLipase"/>
</dbReference>
<evidence type="ECO:0000259" key="5">
    <source>
        <dbReference type="PROSITE" id="PS51635"/>
    </source>
</evidence>
<dbReference type="STRING" id="396323.VH98_03185"/>
<dbReference type="SUPFAM" id="SSF52151">
    <property type="entry name" value="FabD/lysophospholipase-like"/>
    <property type="match status" value="1"/>
</dbReference>
<evidence type="ECO:0000256" key="1">
    <source>
        <dbReference type="ARBA" id="ARBA00022801"/>
    </source>
</evidence>
<dbReference type="GO" id="GO:0016042">
    <property type="term" value="P:lipid catabolic process"/>
    <property type="evidence" value="ECO:0007669"/>
    <property type="project" value="UniProtKB-UniRule"/>
</dbReference>
<dbReference type="InterPro" id="IPR050301">
    <property type="entry name" value="NTE"/>
</dbReference>
<evidence type="ECO:0000313" key="7">
    <source>
        <dbReference type="Proteomes" id="UP000018418"/>
    </source>
</evidence>
<dbReference type="InterPro" id="IPR002641">
    <property type="entry name" value="PNPLA_dom"/>
</dbReference>
<dbReference type="HOGENOM" id="CLU_009031_5_1_6"/>
<protein>
    <recommendedName>
        <fullName evidence="5">PNPLA domain-containing protein</fullName>
    </recommendedName>
</protein>
<sequence>MTNLLTTNSYNSHKADRIKKLQKQLSSAESYIEWKEIALQLDEASGSQEWKFENASPYFDAEVISHRLVLLRKYRQQNRIKDLMYILREGLTYDIANICHPMLFVECYIGTKKIIEDYVDEVSQSLEHVASAPSEILSHAEKIEFFKNCETAYGQPALMFSGGASLGLFHTGVCKVLREQDLLPRVLSGSSAGAIMAAMLGTSLPEQIDQVLTGEHFFSDAFHFRSMSSLFKDKGGFADVRYLKKFLMENLGDLTFDEAYQRSGLNINIAIAPYDSSQSPRILNRFTSPDLLVWSAVLASCAVPILFPPVHLTAKRYDGEHTPFMSNTFWVDGSMRSDFPQEKMVRLYNVNYTIACQVNPHIVPFMQSDESRYRKDLLSWPERILRRQGKVLAKGMMDFTRERIGAVPQVRRLLDYGYGIIDQRYYGDVNIFAHYNFKHYWYMLQNPKPHLFAQLQKEGEKATWPKISTIEMHARIGKTIEHALHAIMRAEQQTKVIVPA</sequence>
<name>V2UQW3_9GAMM</name>
<accession>V2UQW3</accession>
<evidence type="ECO:0000256" key="4">
    <source>
        <dbReference type="PROSITE-ProRule" id="PRU01161"/>
    </source>
</evidence>
<keyword evidence="3 4" id="KW-0443">Lipid metabolism</keyword>
<dbReference type="CDD" id="cd07206">
    <property type="entry name" value="Pat_TGL3-4-5_SDP1"/>
    <property type="match status" value="1"/>
</dbReference>
<comment type="caution">
    <text evidence="6">The sequence shown here is derived from an EMBL/GenBank/DDBJ whole genome shotgun (WGS) entry which is preliminary data.</text>
</comment>
<dbReference type="PROSITE" id="PS51635">
    <property type="entry name" value="PNPLA"/>
    <property type="match status" value="1"/>
</dbReference>
<dbReference type="PANTHER" id="PTHR14226">
    <property type="entry name" value="NEUROPATHY TARGET ESTERASE/SWISS CHEESE D.MELANOGASTER"/>
    <property type="match status" value="1"/>
</dbReference>
<feature type="active site" description="Proton acceptor" evidence="4">
    <location>
        <position position="332"/>
    </location>
</feature>
<dbReference type="PANTHER" id="PTHR14226:SF10">
    <property type="entry name" value="TRIACYLGLYCEROL LIPASE 4-RELATED"/>
    <property type="match status" value="1"/>
</dbReference>
<feature type="domain" description="PNPLA" evidence="5">
    <location>
        <begin position="158"/>
        <end position="345"/>
    </location>
</feature>
<dbReference type="GO" id="GO:0004806">
    <property type="term" value="F:triacylglycerol lipase activity"/>
    <property type="evidence" value="ECO:0007669"/>
    <property type="project" value="InterPro"/>
</dbReference>
<dbReference type="RefSeq" id="WP_004900732.1">
    <property type="nucleotide sequence ID" value="NZ_BBTI01000002.1"/>
</dbReference>
<keyword evidence="7" id="KW-1185">Reference proteome</keyword>
<evidence type="ECO:0000313" key="6">
    <source>
        <dbReference type="EMBL" id="ESK51050.1"/>
    </source>
</evidence>
<comment type="caution">
    <text evidence="4">Lacks conserved residue(s) required for the propagation of feature annotation.</text>
</comment>
<proteinExistence type="predicted"/>
<keyword evidence="2 4" id="KW-0442">Lipid degradation</keyword>
<feature type="short sequence motif" description="GXSXG" evidence="4">
    <location>
        <begin position="189"/>
        <end position="193"/>
    </location>
</feature>
<dbReference type="PATRIC" id="fig|1341683.3.peg.1537"/>
<dbReference type="OrthoDB" id="7055653at2"/>
<dbReference type="Pfam" id="PF11815">
    <property type="entry name" value="DUF3336"/>
    <property type="match status" value="1"/>
</dbReference>
<dbReference type="Pfam" id="PF01734">
    <property type="entry name" value="Patatin"/>
    <property type="match status" value="1"/>
</dbReference>
<dbReference type="Gene3D" id="3.40.1090.10">
    <property type="entry name" value="Cytosolic phospholipase A2 catalytic domain"/>
    <property type="match status" value="1"/>
</dbReference>
<reference evidence="6 7" key="1">
    <citation type="submission" date="2013-10" db="EMBL/GenBank/DDBJ databases">
        <title>The Genome Sequence of Acinetobacter brisouii CIP 110357.</title>
        <authorList>
            <consortium name="The Broad Institute Genomics Platform"/>
            <consortium name="The Broad Institute Genome Sequencing Center for Infectious Disease"/>
            <person name="Cerqueira G."/>
            <person name="Feldgarden M."/>
            <person name="Courvalin P."/>
            <person name="Grillot-Courvalin C."/>
            <person name="Clermont D."/>
            <person name="Rocha E."/>
            <person name="Yoon E.-J."/>
            <person name="Nemec A."/>
            <person name="Young S.K."/>
            <person name="Zeng Q."/>
            <person name="Gargeya S."/>
            <person name="Fitzgerald M."/>
            <person name="Abouelleil A."/>
            <person name="Alvarado L."/>
            <person name="Berlin A.M."/>
            <person name="Chapman S.B."/>
            <person name="Gainer-Dewar J."/>
            <person name="Goldberg J."/>
            <person name="Gnerre S."/>
            <person name="Griggs A."/>
            <person name="Gujja S."/>
            <person name="Hansen M."/>
            <person name="Howarth C."/>
            <person name="Imamovic A."/>
            <person name="Ireland A."/>
            <person name="Larimer J."/>
            <person name="McCowan C."/>
            <person name="Murphy C."/>
            <person name="Pearson M."/>
            <person name="Poon T.W."/>
            <person name="Priest M."/>
            <person name="Roberts A."/>
            <person name="Saif S."/>
            <person name="Shea T."/>
            <person name="Sykes S."/>
            <person name="Wortman J."/>
            <person name="Nusbaum C."/>
            <person name="Birren B."/>
        </authorList>
    </citation>
    <scope>NUCLEOTIDE SEQUENCE [LARGE SCALE GENOMIC DNA]</scope>
    <source>
        <strain evidence="6 7">CIP 110357</strain>
    </source>
</reference>
<dbReference type="AlphaFoldDB" id="V2UQW3"/>
<feature type="active site" description="Nucleophile" evidence="4">
    <location>
        <position position="191"/>
    </location>
</feature>
<dbReference type="InterPro" id="IPR021771">
    <property type="entry name" value="Triacylglycerol_lipase_N"/>
</dbReference>
<keyword evidence="1 4" id="KW-0378">Hydrolase</keyword>
<gene>
    <name evidence="6" type="ORF">P255_01555</name>
</gene>